<dbReference type="InterPro" id="IPR038444">
    <property type="entry name" value="DUF465_sf"/>
</dbReference>
<gene>
    <name evidence="2" type="ORF">C0081_01165</name>
    <name evidence="1" type="ORF">C0081_19205</name>
</gene>
<accession>A0A2N5XLV3</accession>
<dbReference type="EMBL" id="PKUQ01000001">
    <property type="protein sequence ID" value="PLW78880.1"/>
    <property type="molecule type" value="Genomic_DNA"/>
</dbReference>
<dbReference type="Proteomes" id="UP000234881">
    <property type="component" value="Unassembled WGS sequence"/>
</dbReference>
<name>A0A2N5XLV3_9HYPH</name>
<keyword evidence="3" id="KW-1185">Reference proteome</keyword>
<dbReference type="OrthoDB" id="1263265at2"/>
<dbReference type="Gene3D" id="6.10.280.50">
    <property type="match status" value="1"/>
</dbReference>
<dbReference type="Pfam" id="PF04325">
    <property type="entry name" value="DUF465"/>
    <property type="match status" value="1"/>
</dbReference>
<proteinExistence type="predicted"/>
<dbReference type="AlphaFoldDB" id="A0A2N5XLV3"/>
<evidence type="ECO:0000313" key="3">
    <source>
        <dbReference type="Proteomes" id="UP000234881"/>
    </source>
</evidence>
<dbReference type="InterPro" id="IPR007420">
    <property type="entry name" value="DUF465"/>
</dbReference>
<sequence length="78" mass="9506">MFYETHKLREEFPDAIEKLQALMIDDEDFLKLAARYTEVNREIIRIEHEEDHASDFYLDNLKRQRLVLKDRVAVKLRN</sequence>
<reference evidence="1 3" key="1">
    <citation type="submission" date="2018-01" db="EMBL/GenBank/DDBJ databases">
        <title>The draft genome sequence of Cohaesibacter sp. H1304.</title>
        <authorList>
            <person name="Wang N.-N."/>
            <person name="Du Z.-J."/>
        </authorList>
    </citation>
    <scope>NUCLEOTIDE SEQUENCE [LARGE SCALE GENOMIC DNA]</scope>
    <source>
        <strain evidence="1 3">H1304</strain>
    </source>
</reference>
<organism evidence="1 3">
    <name type="scientific">Cohaesibacter celericrescens</name>
    <dbReference type="NCBI Taxonomy" id="2067669"/>
    <lineage>
        <taxon>Bacteria</taxon>
        <taxon>Pseudomonadati</taxon>
        <taxon>Pseudomonadota</taxon>
        <taxon>Alphaproteobacteria</taxon>
        <taxon>Hyphomicrobiales</taxon>
        <taxon>Cohaesibacteraceae</taxon>
    </lineage>
</organism>
<evidence type="ECO:0008006" key="4">
    <source>
        <dbReference type="Google" id="ProtNLM"/>
    </source>
</evidence>
<evidence type="ECO:0000313" key="2">
    <source>
        <dbReference type="EMBL" id="PLW78880.1"/>
    </source>
</evidence>
<dbReference type="RefSeq" id="WP_101531964.1">
    <property type="nucleotide sequence ID" value="NZ_JBFHIU010000033.1"/>
</dbReference>
<evidence type="ECO:0000313" key="1">
    <source>
        <dbReference type="EMBL" id="PLW75473.1"/>
    </source>
</evidence>
<dbReference type="EMBL" id="PKUQ01000050">
    <property type="protein sequence ID" value="PLW75473.1"/>
    <property type="molecule type" value="Genomic_DNA"/>
</dbReference>
<protein>
    <recommendedName>
        <fullName evidence="4">DUF465 domain-containing protein</fullName>
    </recommendedName>
</protein>
<comment type="caution">
    <text evidence="1">The sequence shown here is derived from an EMBL/GenBank/DDBJ whole genome shotgun (WGS) entry which is preliminary data.</text>
</comment>